<dbReference type="GO" id="GO:0042910">
    <property type="term" value="F:xenobiotic transmembrane transporter activity"/>
    <property type="evidence" value="ECO:0007669"/>
    <property type="project" value="InterPro"/>
</dbReference>
<dbReference type="GO" id="GO:0016020">
    <property type="term" value="C:membrane"/>
    <property type="evidence" value="ECO:0007669"/>
    <property type="project" value="InterPro"/>
</dbReference>
<feature type="transmembrane region" description="Helical" evidence="2">
    <location>
        <begin position="140"/>
        <end position="160"/>
    </location>
</feature>
<dbReference type="AlphaFoldDB" id="A0A2I0IF68"/>
<proteinExistence type="inferred from homology"/>
<keyword evidence="2" id="KW-0812">Transmembrane</keyword>
<protein>
    <submittedName>
        <fullName evidence="3">Uncharacterized protein</fullName>
    </submittedName>
</protein>
<sequence>MNILGWTVMVTLGMNAAISVRVSNELGAGNPRTAIFSLGVAVITSFVIGVIVSIILIAARNDYPSLFSSDTSVEDLVKKLTALLAFCIVMDSIQPVLSGVAVGAGWQAAVAYVNIACYYLFGVPLGLIMGYKLGWGVEGIWAGMVCGTILQTIVLFFMVYRTNWSKEASIAEDRIRTWGGREGSETIDQKNDVEK</sequence>
<evidence type="ECO:0000313" key="4">
    <source>
        <dbReference type="Proteomes" id="UP000233551"/>
    </source>
</evidence>
<name>A0A2I0IF68_PUNGR</name>
<dbReference type="STRING" id="22663.A0A2I0IF68"/>
<dbReference type="InterPro" id="IPR002528">
    <property type="entry name" value="MATE_fam"/>
</dbReference>
<evidence type="ECO:0000313" key="3">
    <source>
        <dbReference type="EMBL" id="PKI42644.1"/>
    </source>
</evidence>
<comment type="similarity">
    <text evidence="1">Belongs to the multi antimicrobial extrusion (MATE) (TC 2.A.66.1) family.</text>
</comment>
<dbReference type="PANTHER" id="PTHR11206">
    <property type="entry name" value="MULTIDRUG RESISTANCE PROTEIN"/>
    <property type="match status" value="1"/>
</dbReference>
<feature type="transmembrane region" description="Helical" evidence="2">
    <location>
        <begin position="109"/>
        <end position="128"/>
    </location>
</feature>
<dbReference type="EMBL" id="PGOL01003139">
    <property type="protein sequence ID" value="PKI42644.1"/>
    <property type="molecule type" value="Genomic_DNA"/>
</dbReference>
<feature type="transmembrane region" description="Helical" evidence="2">
    <location>
        <begin position="35"/>
        <end position="59"/>
    </location>
</feature>
<keyword evidence="2" id="KW-1133">Transmembrane helix</keyword>
<evidence type="ECO:0000256" key="2">
    <source>
        <dbReference type="SAM" id="Phobius"/>
    </source>
</evidence>
<dbReference type="Pfam" id="PF01554">
    <property type="entry name" value="MatE"/>
    <property type="match status" value="1"/>
</dbReference>
<organism evidence="3 4">
    <name type="scientific">Punica granatum</name>
    <name type="common">Pomegranate</name>
    <dbReference type="NCBI Taxonomy" id="22663"/>
    <lineage>
        <taxon>Eukaryota</taxon>
        <taxon>Viridiplantae</taxon>
        <taxon>Streptophyta</taxon>
        <taxon>Embryophyta</taxon>
        <taxon>Tracheophyta</taxon>
        <taxon>Spermatophyta</taxon>
        <taxon>Magnoliopsida</taxon>
        <taxon>eudicotyledons</taxon>
        <taxon>Gunneridae</taxon>
        <taxon>Pentapetalae</taxon>
        <taxon>rosids</taxon>
        <taxon>malvids</taxon>
        <taxon>Myrtales</taxon>
        <taxon>Lythraceae</taxon>
        <taxon>Punica</taxon>
    </lineage>
</organism>
<keyword evidence="2" id="KW-0472">Membrane</keyword>
<comment type="caution">
    <text evidence="3">The sequence shown here is derived from an EMBL/GenBank/DDBJ whole genome shotgun (WGS) entry which is preliminary data.</text>
</comment>
<reference evidence="3 4" key="1">
    <citation type="submission" date="2017-11" db="EMBL/GenBank/DDBJ databases">
        <title>De-novo sequencing of pomegranate (Punica granatum L.) genome.</title>
        <authorList>
            <person name="Akparov Z."/>
            <person name="Amiraslanov A."/>
            <person name="Hajiyeva S."/>
            <person name="Abbasov M."/>
            <person name="Kaur K."/>
            <person name="Hamwieh A."/>
            <person name="Solovyev V."/>
            <person name="Salamov A."/>
            <person name="Braich B."/>
            <person name="Kosarev P."/>
            <person name="Mahmoud A."/>
            <person name="Hajiyev E."/>
            <person name="Babayeva S."/>
            <person name="Izzatullayeva V."/>
            <person name="Mammadov A."/>
            <person name="Mammadov A."/>
            <person name="Sharifova S."/>
            <person name="Ojaghi J."/>
            <person name="Eynullazada K."/>
            <person name="Bayramov B."/>
            <person name="Abdulazimova A."/>
            <person name="Shahmuradov I."/>
        </authorList>
    </citation>
    <scope>NUCLEOTIDE SEQUENCE [LARGE SCALE GENOMIC DNA]</scope>
    <source>
        <strain evidence="4">cv. AG2017</strain>
        <tissue evidence="3">Leaf</tissue>
    </source>
</reference>
<feature type="transmembrane region" description="Helical" evidence="2">
    <location>
        <begin position="80"/>
        <end position="103"/>
    </location>
</feature>
<dbReference type="Proteomes" id="UP000233551">
    <property type="component" value="Unassembled WGS sequence"/>
</dbReference>
<evidence type="ECO:0000256" key="1">
    <source>
        <dbReference type="ARBA" id="ARBA00010199"/>
    </source>
</evidence>
<keyword evidence="4" id="KW-1185">Reference proteome</keyword>
<dbReference type="GO" id="GO:0015297">
    <property type="term" value="F:antiporter activity"/>
    <property type="evidence" value="ECO:0007669"/>
    <property type="project" value="InterPro"/>
</dbReference>
<gene>
    <name evidence="3" type="ORF">CRG98_036926</name>
</gene>
<accession>A0A2I0IF68</accession>